<proteinExistence type="inferred from homology"/>
<evidence type="ECO:0000256" key="8">
    <source>
        <dbReference type="ARBA" id="ARBA00023136"/>
    </source>
</evidence>
<evidence type="ECO:0000256" key="5">
    <source>
        <dbReference type="ARBA" id="ARBA00022989"/>
    </source>
</evidence>
<dbReference type="Pfam" id="PF09177">
    <property type="entry name" value="STX6_10_61_N"/>
    <property type="match status" value="1"/>
</dbReference>
<dbReference type="Gene3D" id="1.20.5.110">
    <property type="match status" value="1"/>
</dbReference>
<dbReference type="GO" id="GO:0005794">
    <property type="term" value="C:Golgi apparatus"/>
    <property type="evidence" value="ECO:0007669"/>
    <property type="project" value="UniProtKB-SubCell"/>
</dbReference>
<evidence type="ECO:0000256" key="9">
    <source>
        <dbReference type="ARBA" id="ARBA00037801"/>
    </source>
</evidence>
<dbReference type="InterPro" id="IPR000727">
    <property type="entry name" value="T_SNARE_dom"/>
</dbReference>
<evidence type="ECO:0000313" key="13">
    <source>
        <dbReference type="EnsemblMetazoa" id="Aqu2.1.22593_001"/>
    </source>
</evidence>
<dbReference type="OMA" id="EHDPYRF"/>
<dbReference type="FunCoup" id="A0A1X7U4K5">
    <property type="interactions" value="449"/>
</dbReference>
<evidence type="ECO:0000259" key="12">
    <source>
        <dbReference type="PROSITE" id="PS50192"/>
    </source>
</evidence>
<protein>
    <recommendedName>
        <fullName evidence="12">t-SNARE coiled-coil homology domain-containing protein</fullName>
    </recommendedName>
</protein>
<evidence type="ECO:0000313" key="14">
    <source>
        <dbReference type="Proteomes" id="UP000007879"/>
    </source>
</evidence>
<dbReference type="OrthoDB" id="546861at2759"/>
<dbReference type="CDD" id="cd21443">
    <property type="entry name" value="SNARE_NTD_STX6_STX10"/>
    <property type="match status" value="1"/>
</dbReference>
<evidence type="ECO:0000256" key="1">
    <source>
        <dbReference type="ARBA" id="ARBA00009063"/>
    </source>
</evidence>
<sequence length="251" mass="29487">MSLEDPFYTVRDDVRESLNNAQDLYSRWCMLLEDQSDLEKTQGVSTDLRSCIKSIEWDLQDLDETISVVEANPQKFRVSTGEIETRKQFIRDTRQVINKMKSHMSSDQAQNMLENMKRQQLLSSSHAQKKKHGRYQRLDDELERSNQDFIDQQRHQQQMLMVEQDKQVDKVSNTIVVLHQMGEDIGIELDEQNKMIDEIDEDMQRTETRLTSLTKRVNTAIRKSSDRCQLICIVVLIIVIVLIVVMFFVPF</sequence>
<keyword evidence="2" id="KW-0813">Transport</keyword>
<feature type="coiled-coil region" evidence="10">
    <location>
        <begin position="189"/>
        <end position="223"/>
    </location>
</feature>
<dbReference type="SUPFAM" id="SSF58038">
    <property type="entry name" value="SNARE fusion complex"/>
    <property type="match status" value="1"/>
</dbReference>
<feature type="transmembrane region" description="Helical" evidence="11">
    <location>
        <begin position="230"/>
        <end position="249"/>
    </location>
</feature>
<dbReference type="GO" id="GO:0048193">
    <property type="term" value="P:Golgi vesicle transport"/>
    <property type="evidence" value="ECO:0007669"/>
    <property type="project" value="InterPro"/>
</dbReference>
<evidence type="ECO:0000256" key="4">
    <source>
        <dbReference type="ARBA" id="ARBA00022927"/>
    </source>
</evidence>
<dbReference type="FunFam" id="1.20.5.110:FF:000006">
    <property type="entry name" value="Syntaxin 6"/>
    <property type="match status" value="1"/>
</dbReference>
<comment type="subcellular location">
    <subcellularLocation>
        <location evidence="9">Golgi apparatus</location>
        <location evidence="9">trans-Golgi network membrane</location>
        <topology evidence="9">Single-pass type IV membrane protein</topology>
    </subcellularLocation>
</comment>
<dbReference type="GO" id="GO:0015031">
    <property type="term" value="P:protein transport"/>
    <property type="evidence" value="ECO:0007669"/>
    <property type="project" value="UniProtKB-KW"/>
</dbReference>
<accession>A0A1X7U4K5</accession>
<organism evidence="13">
    <name type="scientific">Amphimedon queenslandica</name>
    <name type="common">Sponge</name>
    <dbReference type="NCBI Taxonomy" id="400682"/>
    <lineage>
        <taxon>Eukaryota</taxon>
        <taxon>Metazoa</taxon>
        <taxon>Porifera</taxon>
        <taxon>Demospongiae</taxon>
        <taxon>Heteroscleromorpha</taxon>
        <taxon>Haplosclerida</taxon>
        <taxon>Niphatidae</taxon>
        <taxon>Amphimedon</taxon>
    </lineage>
</organism>
<evidence type="ECO:0000256" key="6">
    <source>
        <dbReference type="ARBA" id="ARBA00023034"/>
    </source>
</evidence>
<keyword evidence="14" id="KW-1185">Reference proteome</keyword>
<keyword evidence="8 11" id="KW-0472">Membrane</keyword>
<evidence type="ECO:0000256" key="2">
    <source>
        <dbReference type="ARBA" id="ARBA00022448"/>
    </source>
</evidence>
<dbReference type="STRING" id="400682.A0A1X7U4K5"/>
<dbReference type="InterPro" id="IPR010989">
    <property type="entry name" value="SNARE"/>
</dbReference>
<dbReference type="FunFam" id="1.20.58.90:FF:000004">
    <property type="entry name" value="Syntaxin 10"/>
    <property type="match status" value="1"/>
</dbReference>
<feature type="domain" description="T-SNARE coiled-coil homology" evidence="12">
    <location>
        <begin position="158"/>
        <end position="220"/>
    </location>
</feature>
<dbReference type="AlphaFoldDB" id="A0A1X7U4K5"/>
<dbReference type="InterPro" id="IPR015260">
    <property type="entry name" value="Syntaxin-6/10/61_N"/>
</dbReference>
<evidence type="ECO:0000256" key="11">
    <source>
        <dbReference type="SAM" id="Phobius"/>
    </source>
</evidence>
<keyword evidence="5 11" id="KW-1133">Transmembrane helix</keyword>
<reference evidence="14" key="1">
    <citation type="journal article" date="2010" name="Nature">
        <title>The Amphimedon queenslandica genome and the evolution of animal complexity.</title>
        <authorList>
            <person name="Srivastava M."/>
            <person name="Simakov O."/>
            <person name="Chapman J."/>
            <person name="Fahey B."/>
            <person name="Gauthier M.E."/>
            <person name="Mitros T."/>
            <person name="Richards G.S."/>
            <person name="Conaco C."/>
            <person name="Dacre M."/>
            <person name="Hellsten U."/>
            <person name="Larroux C."/>
            <person name="Putnam N.H."/>
            <person name="Stanke M."/>
            <person name="Adamska M."/>
            <person name="Darling A."/>
            <person name="Degnan S.M."/>
            <person name="Oakley T.H."/>
            <person name="Plachetzki D.C."/>
            <person name="Zhai Y."/>
            <person name="Adamski M."/>
            <person name="Calcino A."/>
            <person name="Cummins S.F."/>
            <person name="Goodstein D.M."/>
            <person name="Harris C."/>
            <person name="Jackson D.J."/>
            <person name="Leys S.P."/>
            <person name="Shu S."/>
            <person name="Woodcroft B.J."/>
            <person name="Vervoort M."/>
            <person name="Kosik K.S."/>
            <person name="Manning G."/>
            <person name="Degnan B.M."/>
            <person name="Rokhsar D.S."/>
        </authorList>
    </citation>
    <scope>NUCLEOTIDE SEQUENCE [LARGE SCALE GENOMIC DNA]</scope>
</reference>
<keyword evidence="6" id="KW-0333">Golgi apparatus</keyword>
<dbReference type="SUPFAM" id="SSF47661">
    <property type="entry name" value="t-snare proteins"/>
    <property type="match status" value="1"/>
</dbReference>
<dbReference type="SMART" id="SM00397">
    <property type="entry name" value="t_SNARE"/>
    <property type="match status" value="1"/>
</dbReference>
<evidence type="ECO:0000256" key="7">
    <source>
        <dbReference type="ARBA" id="ARBA00023054"/>
    </source>
</evidence>
<comment type="similarity">
    <text evidence="1">Belongs to the syntaxin family.</text>
</comment>
<dbReference type="EnsemblMetazoa" id="XM_003388973.3">
    <property type="protein sequence ID" value="XP_003389021.1"/>
    <property type="gene ID" value="LOC100637008"/>
</dbReference>
<keyword evidence="4" id="KW-0653">Protein transport</keyword>
<dbReference type="Proteomes" id="UP000007879">
    <property type="component" value="Unassembled WGS sequence"/>
</dbReference>
<name>A0A1X7U4K5_AMPQE</name>
<dbReference type="PROSITE" id="PS50192">
    <property type="entry name" value="T_SNARE"/>
    <property type="match status" value="1"/>
</dbReference>
<evidence type="ECO:0000256" key="3">
    <source>
        <dbReference type="ARBA" id="ARBA00022692"/>
    </source>
</evidence>
<dbReference type="Gene3D" id="1.20.58.90">
    <property type="match status" value="1"/>
</dbReference>
<dbReference type="InParanoid" id="A0A1X7U4K5"/>
<dbReference type="KEGG" id="aqu:100637008"/>
<dbReference type="Pfam" id="PF05739">
    <property type="entry name" value="SNARE"/>
    <property type="match status" value="1"/>
</dbReference>
<keyword evidence="7 10" id="KW-0175">Coiled coil</keyword>
<dbReference type="eggNOG" id="KOG3202">
    <property type="taxonomic scope" value="Eukaryota"/>
</dbReference>
<evidence type="ECO:0000256" key="10">
    <source>
        <dbReference type="SAM" id="Coils"/>
    </source>
</evidence>
<dbReference type="CDD" id="cd15851">
    <property type="entry name" value="SNARE_Syntaxin6"/>
    <property type="match status" value="1"/>
</dbReference>
<dbReference type="PANTHER" id="PTHR12791">
    <property type="entry name" value="GOLGI SNARE BET1-RELATED"/>
    <property type="match status" value="1"/>
</dbReference>
<reference evidence="13" key="2">
    <citation type="submission" date="2017-05" db="UniProtKB">
        <authorList>
            <consortium name="EnsemblMetazoa"/>
        </authorList>
    </citation>
    <scope>IDENTIFICATION</scope>
</reference>
<dbReference type="EnsemblMetazoa" id="Aqu2.1.22593_001">
    <property type="protein sequence ID" value="Aqu2.1.22593_001"/>
    <property type="gene ID" value="Aqu2.1.22593"/>
</dbReference>
<dbReference type="GO" id="GO:0016020">
    <property type="term" value="C:membrane"/>
    <property type="evidence" value="ECO:0007669"/>
    <property type="project" value="InterPro"/>
</dbReference>
<gene>
    <name evidence="13" type="primary">100637008</name>
</gene>
<keyword evidence="3 11" id="KW-0812">Transmembrane</keyword>